<name>A0A2A9NMD7_9AGAR</name>
<dbReference type="EMBL" id="KZ302048">
    <property type="protein sequence ID" value="PFH48852.1"/>
    <property type="molecule type" value="Genomic_DNA"/>
</dbReference>
<evidence type="ECO:0008006" key="3">
    <source>
        <dbReference type="Google" id="ProtNLM"/>
    </source>
</evidence>
<dbReference type="AlphaFoldDB" id="A0A2A9NMD7"/>
<dbReference type="OrthoDB" id="3007819at2759"/>
<protein>
    <recommendedName>
        <fullName evidence="3">F-box domain-containing protein</fullName>
    </recommendedName>
</protein>
<evidence type="ECO:0000313" key="1">
    <source>
        <dbReference type="EMBL" id="PFH48852.1"/>
    </source>
</evidence>
<gene>
    <name evidence="1" type="ORF">AMATHDRAFT_149010</name>
</gene>
<accession>A0A2A9NMD7</accession>
<organism evidence="1 2">
    <name type="scientific">Amanita thiersii Skay4041</name>
    <dbReference type="NCBI Taxonomy" id="703135"/>
    <lineage>
        <taxon>Eukaryota</taxon>
        <taxon>Fungi</taxon>
        <taxon>Dikarya</taxon>
        <taxon>Basidiomycota</taxon>
        <taxon>Agaricomycotina</taxon>
        <taxon>Agaricomycetes</taxon>
        <taxon>Agaricomycetidae</taxon>
        <taxon>Agaricales</taxon>
        <taxon>Pluteineae</taxon>
        <taxon>Amanitaceae</taxon>
        <taxon>Amanita</taxon>
    </lineage>
</organism>
<evidence type="ECO:0000313" key="2">
    <source>
        <dbReference type="Proteomes" id="UP000242287"/>
    </source>
</evidence>
<dbReference type="Proteomes" id="UP000242287">
    <property type="component" value="Unassembled WGS sequence"/>
</dbReference>
<reference evidence="1 2" key="1">
    <citation type="submission" date="2014-02" db="EMBL/GenBank/DDBJ databases">
        <title>Transposable element dynamics among asymbiotic and ectomycorrhizal Amanita fungi.</title>
        <authorList>
            <consortium name="DOE Joint Genome Institute"/>
            <person name="Hess J."/>
            <person name="Skrede I."/>
            <person name="Wolfe B."/>
            <person name="LaButti K."/>
            <person name="Ohm R.A."/>
            <person name="Grigoriev I.V."/>
            <person name="Pringle A."/>
        </authorList>
    </citation>
    <scope>NUCLEOTIDE SEQUENCE [LARGE SCALE GENOMIC DNA]</scope>
    <source>
        <strain evidence="1 2">SKay4041</strain>
    </source>
</reference>
<keyword evidence="2" id="KW-1185">Reference proteome</keyword>
<proteinExistence type="predicted"/>
<sequence>MASYLETIPRDILQEIAYLCSSTKPLASLLSLLLASSSLYKCLNVQASPHLYSKLFREHFDLSPRCCPWRIDVADSVLAMEFVRRYQLLRRIRRRDLTEERLCEDLWTALWMVVENSGLNEGHLSAFKFADFIIELAAHYLPDNENSSESRRQIQALLICLLCYTLTQEKLSSISHDIREELLNLLRPFTNSSTVHRVLPTSSNTLTGISSTITRSSQLGNNLESGERGLPANVTHEKHQSSMSPAWHTVDPTSSAIILTFALKEVVPLMIPPHLPETRALALANHRSGPTVQDFQATVRCKTPLFADPCPSDNCGASVNSTTMSRNILYDPELYQLIHTNHDFPIMDASPYRPGILTGVWEGSYMVLFIISCPNSGHARAEFACRKPMQCAITEYLCYIPHLPLPLGEDDSFEPHITPRRLFVTDDYIEIDSWKYGYEKLNPTQNAESGSRRDQKQALDVILVGETLPDHEQAWGAYRFIGRVTRDGTIFLKREPKNPEDDLLGTWCFQGHLRYGSTFVGQWKSSSCVDKVQGIFSMHKRSDIWNK</sequence>